<keyword evidence="4" id="KW-1185">Reference proteome</keyword>
<feature type="compositionally biased region" description="Low complexity" evidence="1">
    <location>
        <begin position="53"/>
        <end position="72"/>
    </location>
</feature>
<feature type="compositionally biased region" description="Basic and acidic residues" evidence="1">
    <location>
        <begin position="145"/>
        <end position="157"/>
    </location>
</feature>
<protein>
    <submittedName>
        <fullName evidence="3">Uncharacterized protein</fullName>
    </submittedName>
</protein>
<dbReference type="Proteomes" id="UP000005239">
    <property type="component" value="Unassembled WGS sequence"/>
</dbReference>
<sequence>MRSAASPILLSLLLVCVLSAPPGVNDDGDKFGNWNPTGGTGGGGGRGGTDYDNSGPWNNNNNNNDNGQNGNNFRRTIVSTTYDYDDYGGHGHRHRPHRPYPNRGGYGPPMNMYDRGGYGGRSSYGYQGPRPSSNNGPPMINQYGEGRDSFDYNDNHDGPANGRYGPPTNGYGRKTSYGYQGPSNSGPQYTPSPPRKSSYGYQGPAAPLDPPPPRKSSYGFQGPPPPAATVNAGYGRKSSNGYPGASSTNTGPNYLPGFRLGSKTPNKPQIEIPPSSSLDEANIVPEQRPLPPPPRPNGRGDFGQQYEEPLGPLPTVLNKQPPSIPPPPVRPPPPPMDEGDSNGNQIPRSLPPSPSWNEPTSIPDIKSEFHIPPPPVAPPPPPTDFQPNTNSKPQQPQFEIPTPPPPPPPPPMDSESTGVMIGKDGSSPPQIPTPPPPPMDFESIAAAINKANSRGFNKASVPSPPVG</sequence>
<organism evidence="3 4">
    <name type="scientific">Pristionchus pacificus</name>
    <name type="common">Parasitic nematode worm</name>
    <dbReference type="NCBI Taxonomy" id="54126"/>
    <lineage>
        <taxon>Eukaryota</taxon>
        <taxon>Metazoa</taxon>
        <taxon>Ecdysozoa</taxon>
        <taxon>Nematoda</taxon>
        <taxon>Chromadorea</taxon>
        <taxon>Rhabditida</taxon>
        <taxon>Rhabditina</taxon>
        <taxon>Diplogasteromorpha</taxon>
        <taxon>Diplogasteroidea</taxon>
        <taxon>Neodiplogasteridae</taxon>
        <taxon>Pristionchus</taxon>
    </lineage>
</organism>
<name>A0A2A6CKZ5_PRIPA</name>
<dbReference type="AlphaFoldDB" id="A0A2A6CKZ5"/>
<evidence type="ECO:0000313" key="4">
    <source>
        <dbReference type="Proteomes" id="UP000005239"/>
    </source>
</evidence>
<feature type="signal peptide" evidence="2">
    <location>
        <begin position="1"/>
        <end position="19"/>
    </location>
</feature>
<feature type="region of interest" description="Disordered" evidence="1">
    <location>
        <begin position="25"/>
        <end position="442"/>
    </location>
</feature>
<accession>A0A8R1YDD0</accession>
<keyword evidence="2" id="KW-0732">Signal</keyword>
<dbReference type="EnsemblMetazoa" id="PPA15449.1">
    <property type="protein sequence ID" value="PPA15449.1"/>
    <property type="gene ID" value="WBGene00105003"/>
</dbReference>
<feature type="compositionally biased region" description="Basic residues" evidence="1">
    <location>
        <begin position="90"/>
        <end position="100"/>
    </location>
</feature>
<evidence type="ECO:0000256" key="2">
    <source>
        <dbReference type="SAM" id="SignalP"/>
    </source>
</evidence>
<feature type="compositionally biased region" description="Pro residues" evidence="1">
    <location>
        <begin position="429"/>
        <end position="439"/>
    </location>
</feature>
<reference evidence="4" key="1">
    <citation type="journal article" date="2008" name="Nat. Genet.">
        <title>The Pristionchus pacificus genome provides a unique perspective on nematode lifestyle and parasitism.</title>
        <authorList>
            <person name="Dieterich C."/>
            <person name="Clifton S.W."/>
            <person name="Schuster L.N."/>
            <person name="Chinwalla A."/>
            <person name="Delehaunty K."/>
            <person name="Dinkelacker I."/>
            <person name="Fulton L."/>
            <person name="Fulton R."/>
            <person name="Godfrey J."/>
            <person name="Minx P."/>
            <person name="Mitreva M."/>
            <person name="Roeseler W."/>
            <person name="Tian H."/>
            <person name="Witte H."/>
            <person name="Yang S.P."/>
            <person name="Wilson R.K."/>
            <person name="Sommer R.J."/>
        </authorList>
    </citation>
    <scope>NUCLEOTIDE SEQUENCE [LARGE SCALE GENOMIC DNA]</scope>
    <source>
        <strain evidence="4">PS312</strain>
    </source>
</reference>
<evidence type="ECO:0000313" key="3">
    <source>
        <dbReference type="EnsemblMetazoa" id="PPA15449.1"/>
    </source>
</evidence>
<feature type="compositionally biased region" description="Polar residues" evidence="1">
    <location>
        <begin position="177"/>
        <end position="189"/>
    </location>
</feature>
<accession>A0A2A6CKZ5</accession>
<evidence type="ECO:0000256" key="1">
    <source>
        <dbReference type="SAM" id="MobiDB-lite"/>
    </source>
</evidence>
<feature type="compositionally biased region" description="Pro residues" evidence="1">
    <location>
        <begin position="322"/>
        <end position="336"/>
    </location>
</feature>
<feature type="compositionally biased region" description="Pro residues" evidence="1">
    <location>
        <begin position="401"/>
        <end position="412"/>
    </location>
</feature>
<gene>
    <name evidence="3" type="primary">WBGene00105003</name>
</gene>
<reference evidence="3" key="2">
    <citation type="submission" date="2022-06" db="UniProtKB">
        <authorList>
            <consortium name="EnsemblMetazoa"/>
        </authorList>
    </citation>
    <scope>IDENTIFICATION</scope>
    <source>
        <strain evidence="3">PS312</strain>
    </source>
</reference>
<feature type="compositionally biased region" description="Pro residues" evidence="1">
    <location>
        <begin position="371"/>
        <end position="384"/>
    </location>
</feature>
<feature type="compositionally biased region" description="Polar residues" evidence="1">
    <location>
        <begin position="237"/>
        <end position="252"/>
    </location>
</feature>
<feature type="compositionally biased region" description="Gly residues" evidence="1">
    <location>
        <begin position="38"/>
        <end position="48"/>
    </location>
</feature>
<feature type="chain" id="PRO_5043354926" evidence="2">
    <location>
        <begin position="20"/>
        <end position="467"/>
    </location>
</feature>
<proteinExistence type="predicted"/>